<dbReference type="Proteomes" id="UP000053257">
    <property type="component" value="Unassembled WGS sequence"/>
</dbReference>
<feature type="region of interest" description="Disordered" evidence="2">
    <location>
        <begin position="144"/>
        <end position="198"/>
    </location>
</feature>
<protein>
    <submittedName>
        <fullName evidence="3">Uncharacterized protein</fullName>
    </submittedName>
</protein>
<feature type="region of interest" description="Disordered" evidence="2">
    <location>
        <begin position="534"/>
        <end position="554"/>
    </location>
</feature>
<accession>A0A0C3PBK9</accession>
<sequence>MKVEIFVQYTRERYSNMIKVSQLAPGSVHPLKTQLIDKFRQDWAYFGFANTNADPVSFQWEIGRVSSFWELERDSPPHSNLYDILSKVYPFHLEDFDIAELAMLEDERPVAREYILAYVRKRVAASTPKLTSLFLDLREDDVDTDSTDTDTAIDSTPTPSPVLPLSARSDSFKSPNLLSPETSSKRKRHAAPRPDVLDGCESGLKRLRVYDDARETLHSVDGHSTTGDHPPDVFGHFSQFLETSEPPNRMIAHPFGSGATEEIQRLKMQLEASENESRAAREEVANVKGEFAQWVIAERGRLRASWKECKDRLDRHKDHAAEQCRRAEGLQKEKDDLQAAFEDEREGHYKEVEDLRKRLAEKPVEAPTSPVKQATTPLKSALVDPATQIERYKNYNEQLQRELTEERARSRALPKERDALREALRLAEQNVAQAERARKSAESRLSDELKTIARLRAEQNEWQTASEKGRHGEALALKLQWENLDLSKRLEKVEDNAAEKKILLKQKQEVLRTTGVQLRDELAKSERLQKEVERLQNAQRRRNSSGGDAQHDDWKRRALEAETRCSQLEAGMSCAALESQQESARLAATVSDLETQLAASDNDGALLNIANRQTLDPKDPLGSPPKSKKGKRTTQKELQAAALQEKQHQIARLQQEIDRIRTELDESWSERGVLQLLRAEDAQAIAAEKAARELAERKLEKEVYARAKMDETFKSMSSTSPLLVPAVMQALMSVGELTERVLQ</sequence>
<name>A0A0C3PBK9_PHLG1</name>
<feature type="region of interest" description="Disordered" evidence="2">
    <location>
        <begin position="610"/>
        <end position="637"/>
    </location>
</feature>
<dbReference type="HOGENOM" id="CLU_373888_0_0_1"/>
<feature type="compositionally biased region" description="Polar residues" evidence="2">
    <location>
        <begin position="168"/>
        <end position="182"/>
    </location>
</feature>
<feature type="coiled-coil region" evidence="1">
    <location>
        <begin position="256"/>
        <end position="347"/>
    </location>
</feature>
<dbReference type="OrthoDB" id="10688114at2759"/>
<evidence type="ECO:0000256" key="1">
    <source>
        <dbReference type="SAM" id="Coils"/>
    </source>
</evidence>
<evidence type="ECO:0000313" key="3">
    <source>
        <dbReference type="EMBL" id="KIP02348.1"/>
    </source>
</evidence>
<evidence type="ECO:0000256" key="2">
    <source>
        <dbReference type="SAM" id="MobiDB-lite"/>
    </source>
</evidence>
<organism evidence="3 4">
    <name type="scientific">Phlebiopsis gigantea (strain 11061_1 CR5-6)</name>
    <name type="common">White-rot fungus</name>
    <name type="synonym">Peniophora gigantea</name>
    <dbReference type="NCBI Taxonomy" id="745531"/>
    <lineage>
        <taxon>Eukaryota</taxon>
        <taxon>Fungi</taxon>
        <taxon>Dikarya</taxon>
        <taxon>Basidiomycota</taxon>
        <taxon>Agaricomycotina</taxon>
        <taxon>Agaricomycetes</taxon>
        <taxon>Polyporales</taxon>
        <taxon>Phanerochaetaceae</taxon>
        <taxon>Phlebiopsis</taxon>
    </lineage>
</organism>
<gene>
    <name evidence="3" type="ORF">PHLGIDRAFT_37928</name>
</gene>
<keyword evidence="4" id="KW-1185">Reference proteome</keyword>
<evidence type="ECO:0000313" key="4">
    <source>
        <dbReference type="Proteomes" id="UP000053257"/>
    </source>
</evidence>
<dbReference type="STRING" id="745531.A0A0C3PBK9"/>
<dbReference type="AlphaFoldDB" id="A0A0C3PBK9"/>
<proteinExistence type="predicted"/>
<reference evidence="3 4" key="1">
    <citation type="journal article" date="2014" name="PLoS Genet.">
        <title>Analysis of the Phlebiopsis gigantea genome, transcriptome and secretome provides insight into its pioneer colonization strategies of wood.</title>
        <authorList>
            <person name="Hori C."/>
            <person name="Ishida T."/>
            <person name="Igarashi K."/>
            <person name="Samejima M."/>
            <person name="Suzuki H."/>
            <person name="Master E."/>
            <person name="Ferreira P."/>
            <person name="Ruiz-Duenas F.J."/>
            <person name="Held B."/>
            <person name="Canessa P."/>
            <person name="Larrondo L.F."/>
            <person name="Schmoll M."/>
            <person name="Druzhinina I.S."/>
            <person name="Kubicek C.P."/>
            <person name="Gaskell J.A."/>
            <person name="Kersten P."/>
            <person name="St John F."/>
            <person name="Glasner J."/>
            <person name="Sabat G."/>
            <person name="Splinter BonDurant S."/>
            <person name="Syed K."/>
            <person name="Yadav J."/>
            <person name="Mgbeahuruike A.C."/>
            <person name="Kovalchuk A."/>
            <person name="Asiegbu F.O."/>
            <person name="Lackner G."/>
            <person name="Hoffmeister D."/>
            <person name="Rencoret J."/>
            <person name="Gutierrez A."/>
            <person name="Sun H."/>
            <person name="Lindquist E."/>
            <person name="Barry K."/>
            <person name="Riley R."/>
            <person name="Grigoriev I.V."/>
            <person name="Henrissat B."/>
            <person name="Kues U."/>
            <person name="Berka R.M."/>
            <person name="Martinez A.T."/>
            <person name="Covert S.F."/>
            <person name="Blanchette R.A."/>
            <person name="Cullen D."/>
        </authorList>
    </citation>
    <scope>NUCLEOTIDE SEQUENCE [LARGE SCALE GENOMIC DNA]</scope>
    <source>
        <strain evidence="3 4">11061_1 CR5-6</strain>
    </source>
</reference>
<keyword evidence="1" id="KW-0175">Coiled coil</keyword>
<dbReference type="EMBL" id="KN840681">
    <property type="protein sequence ID" value="KIP02348.1"/>
    <property type="molecule type" value="Genomic_DNA"/>
</dbReference>